<dbReference type="Proteomes" id="UP001162156">
    <property type="component" value="Unassembled WGS sequence"/>
</dbReference>
<evidence type="ECO:0000259" key="3">
    <source>
        <dbReference type="PROSITE" id="PS50158"/>
    </source>
</evidence>
<dbReference type="AlphaFoldDB" id="A0AAV8X7H7"/>
<dbReference type="GO" id="GO:0006508">
    <property type="term" value="P:proteolysis"/>
    <property type="evidence" value="ECO:0007669"/>
    <property type="project" value="InterPro"/>
</dbReference>
<keyword evidence="2" id="KW-0863">Zinc-finger</keyword>
<name>A0AAV8X7H7_9CUCU</name>
<dbReference type="Gene3D" id="4.10.60.10">
    <property type="entry name" value="Zinc finger, CCHC-type"/>
    <property type="match status" value="1"/>
</dbReference>
<dbReference type="SUPFAM" id="SSF50630">
    <property type="entry name" value="Acid proteases"/>
    <property type="match status" value="1"/>
</dbReference>
<evidence type="ECO:0000256" key="2">
    <source>
        <dbReference type="PROSITE-ProRule" id="PRU00047"/>
    </source>
</evidence>
<dbReference type="SMART" id="SM00343">
    <property type="entry name" value="ZnF_C2HC"/>
    <property type="match status" value="2"/>
</dbReference>
<accession>A0AAV8X7H7</accession>
<evidence type="ECO:0000259" key="4">
    <source>
        <dbReference type="PROSITE" id="PS50175"/>
    </source>
</evidence>
<dbReference type="PROSITE" id="PS50158">
    <property type="entry name" value="ZF_CCHC"/>
    <property type="match status" value="1"/>
</dbReference>
<feature type="non-terminal residue" evidence="5">
    <location>
        <position position="564"/>
    </location>
</feature>
<keyword evidence="2" id="KW-0862">Zinc</keyword>
<dbReference type="InterPro" id="IPR001878">
    <property type="entry name" value="Znf_CCHC"/>
</dbReference>
<dbReference type="InterPro" id="IPR001969">
    <property type="entry name" value="Aspartic_peptidase_AS"/>
</dbReference>
<dbReference type="Pfam" id="PF13650">
    <property type="entry name" value="Asp_protease_2"/>
    <property type="match status" value="1"/>
</dbReference>
<gene>
    <name evidence="5" type="ORF">NQ314_013267</name>
</gene>
<dbReference type="PROSITE" id="PS00141">
    <property type="entry name" value="ASP_PROTEASE"/>
    <property type="match status" value="1"/>
</dbReference>
<dbReference type="SUPFAM" id="SSF57756">
    <property type="entry name" value="Retrovirus zinc finger-like domains"/>
    <property type="match status" value="1"/>
</dbReference>
<keyword evidence="2" id="KW-0479">Metal-binding</keyword>
<dbReference type="InterPro" id="IPR001995">
    <property type="entry name" value="Peptidase_A2_cat"/>
</dbReference>
<comment type="caution">
    <text evidence="5">The sequence shown here is derived from an EMBL/GenBank/DDBJ whole genome shotgun (WGS) entry which is preliminary data.</text>
</comment>
<evidence type="ECO:0000313" key="6">
    <source>
        <dbReference type="Proteomes" id="UP001162156"/>
    </source>
</evidence>
<keyword evidence="6" id="KW-1185">Reference proteome</keyword>
<dbReference type="InterPro" id="IPR005162">
    <property type="entry name" value="Retrotrans_gag_dom"/>
</dbReference>
<dbReference type="InterPro" id="IPR036875">
    <property type="entry name" value="Znf_CCHC_sf"/>
</dbReference>
<proteinExistence type="predicted"/>
<feature type="domain" description="Peptidase A2" evidence="4">
    <location>
        <begin position="456"/>
        <end position="538"/>
    </location>
</feature>
<dbReference type="GO" id="GO:0004190">
    <property type="term" value="F:aspartic-type endopeptidase activity"/>
    <property type="evidence" value="ECO:0007669"/>
    <property type="project" value="InterPro"/>
</dbReference>
<dbReference type="Pfam" id="PF03732">
    <property type="entry name" value="Retrotrans_gag"/>
    <property type="match status" value="1"/>
</dbReference>
<dbReference type="GO" id="GO:0008270">
    <property type="term" value="F:zinc ion binding"/>
    <property type="evidence" value="ECO:0007669"/>
    <property type="project" value="UniProtKB-KW"/>
</dbReference>
<evidence type="ECO:0008006" key="7">
    <source>
        <dbReference type="Google" id="ProtNLM"/>
    </source>
</evidence>
<feature type="domain" description="CCHC-type" evidence="3">
    <location>
        <begin position="392"/>
        <end position="407"/>
    </location>
</feature>
<dbReference type="GO" id="GO:0003676">
    <property type="term" value="F:nucleic acid binding"/>
    <property type="evidence" value="ECO:0007669"/>
    <property type="project" value="InterPro"/>
</dbReference>
<evidence type="ECO:0000313" key="5">
    <source>
        <dbReference type="EMBL" id="KAJ8934591.1"/>
    </source>
</evidence>
<dbReference type="EMBL" id="JANEYF010003706">
    <property type="protein sequence ID" value="KAJ8934591.1"/>
    <property type="molecule type" value="Genomic_DNA"/>
</dbReference>
<dbReference type="Gene3D" id="2.40.70.10">
    <property type="entry name" value="Acid Proteases"/>
    <property type="match status" value="1"/>
</dbReference>
<sequence length="564" mass="64556">MDPQYLKRDELEYELSVRGITEFGAETLRSMRRLLKDKQKNEGFGKIACHNSFDPDIGKEIDICNKKVVDLERLLETFQGGAESEEAKYIFSVLQHLYGRLNRLHIDDDIEDAETWRDCKNNLLRQLESLETTMDRKCFSFRSFASSSQGRNNVYLEDNQDQSTMLPVSTSTVVIHQNRTPVSQWGITFDAKKTGLSVSAFLEKIETYRVARNLSEEELKNSIIDLLKGDALIWYTSIRSQIDSWHTFVNCIKEEYLPHDHHEKLWEMIRARNQNQNESIGTYFACMTNLFNRLGNPVSEQEKLYILKRNILPYYIHQLGSQGEINSVDELRKLCKKWEINREIASRPRSTLNANISALEPDLAGNPGPFNFINRNRTAVPVNSVTSNDKTCWNCNELGHRFQNCRKKREYKFCFRCGKAGVTRYTCSSCSKNAPVSRREGDLRPYLTVEIYGLTFVGLLDSGASRTVIGSSGWAKFQELKLDLKLEKNISLITVANGSSCDVLGVVQLPIKLDNKIRLIKAVVVLGISDNIILGVDFWKDMNILPSLTNNSYTFDESPQINSM</sequence>
<dbReference type="PROSITE" id="PS50175">
    <property type="entry name" value="ASP_PROT_RETROV"/>
    <property type="match status" value="1"/>
</dbReference>
<organism evidence="5 6">
    <name type="scientific">Rhamnusium bicolor</name>
    <dbReference type="NCBI Taxonomy" id="1586634"/>
    <lineage>
        <taxon>Eukaryota</taxon>
        <taxon>Metazoa</taxon>
        <taxon>Ecdysozoa</taxon>
        <taxon>Arthropoda</taxon>
        <taxon>Hexapoda</taxon>
        <taxon>Insecta</taxon>
        <taxon>Pterygota</taxon>
        <taxon>Neoptera</taxon>
        <taxon>Endopterygota</taxon>
        <taxon>Coleoptera</taxon>
        <taxon>Polyphaga</taxon>
        <taxon>Cucujiformia</taxon>
        <taxon>Chrysomeloidea</taxon>
        <taxon>Cerambycidae</taxon>
        <taxon>Lepturinae</taxon>
        <taxon>Rhagiini</taxon>
        <taxon>Rhamnusium</taxon>
    </lineage>
</organism>
<evidence type="ECO:0000256" key="1">
    <source>
        <dbReference type="ARBA" id="ARBA00022801"/>
    </source>
</evidence>
<reference evidence="5" key="1">
    <citation type="journal article" date="2023" name="Insect Mol. Biol.">
        <title>Genome sequencing provides insights into the evolution of gene families encoding plant cell wall-degrading enzymes in longhorned beetles.</title>
        <authorList>
            <person name="Shin N.R."/>
            <person name="Okamura Y."/>
            <person name="Kirsch R."/>
            <person name="Pauchet Y."/>
        </authorList>
    </citation>
    <scope>NUCLEOTIDE SEQUENCE</scope>
    <source>
        <strain evidence="5">RBIC_L_NR</strain>
    </source>
</reference>
<dbReference type="InterPro" id="IPR021109">
    <property type="entry name" value="Peptidase_aspartic_dom_sf"/>
</dbReference>
<dbReference type="CDD" id="cd00303">
    <property type="entry name" value="retropepsin_like"/>
    <property type="match status" value="1"/>
</dbReference>
<keyword evidence="1" id="KW-0378">Hydrolase</keyword>
<protein>
    <recommendedName>
        <fullName evidence="7">CCHC-type domain-containing protein</fullName>
    </recommendedName>
</protein>